<comment type="similarity">
    <text evidence="2">Belongs to the ABC-4 integral membrane protein family. LolC/E subfamily.</text>
</comment>
<dbReference type="RefSeq" id="WP_201661450.1">
    <property type="nucleotide sequence ID" value="NZ_JAEQNC010000010.1"/>
</dbReference>
<feature type="domain" description="ABC3 transporter permease C-terminal" evidence="8">
    <location>
        <begin position="758"/>
        <end position="872"/>
    </location>
</feature>
<dbReference type="EMBL" id="JAEQNC010000010">
    <property type="protein sequence ID" value="MBL0373978.1"/>
    <property type="molecule type" value="Genomic_DNA"/>
</dbReference>
<keyword evidence="4 7" id="KW-0812">Transmembrane</keyword>
<evidence type="ECO:0000256" key="1">
    <source>
        <dbReference type="ARBA" id="ARBA00004651"/>
    </source>
</evidence>
<dbReference type="PANTHER" id="PTHR30489">
    <property type="entry name" value="LIPOPROTEIN-RELEASING SYSTEM TRANSMEMBRANE PROTEIN LOLE"/>
    <property type="match status" value="1"/>
</dbReference>
<feature type="transmembrane region" description="Helical" evidence="7">
    <location>
        <begin position="335"/>
        <end position="354"/>
    </location>
</feature>
<evidence type="ECO:0000256" key="2">
    <source>
        <dbReference type="ARBA" id="ARBA00005236"/>
    </source>
</evidence>
<gene>
    <name evidence="9" type="ORF">JJB09_18300</name>
</gene>
<dbReference type="InterPro" id="IPR003838">
    <property type="entry name" value="ABC3_permease_C"/>
</dbReference>
<proteinExistence type="inferred from homology"/>
<reference evidence="9" key="1">
    <citation type="submission" date="2021-01" db="EMBL/GenBank/DDBJ databases">
        <title>Rhizobium sp. strain KVB221 16S ribosomal RNA gene Genome sequencing and assembly.</title>
        <authorList>
            <person name="Kang M."/>
        </authorList>
    </citation>
    <scope>NUCLEOTIDE SEQUENCE</scope>
    <source>
        <strain evidence="9">KVB221</strain>
    </source>
</reference>
<dbReference type="InterPro" id="IPR051447">
    <property type="entry name" value="Lipoprotein-release_system"/>
</dbReference>
<protein>
    <submittedName>
        <fullName evidence="9">ABC transporter permease</fullName>
    </submittedName>
</protein>
<comment type="caution">
    <text evidence="9">The sequence shown here is derived from an EMBL/GenBank/DDBJ whole genome shotgun (WGS) entry which is preliminary data.</text>
</comment>
<evidence type="ECO:0000256" key="7">
    <source>
        <dbReference type="SAM" id="Phobius"/>
    </source>
</evidence>
<evidence type="ECO:0000256" key="3">
    <source>
        <dbReference type="ARBA" id="ARBA00022475"/>
    </source>
</evidence>
<feature type="transmembrane region" description="Helical" evidence="7">
    <location>
        <begin position="515"/>
        <end position="535"/>
    </location>
</feature>
<name>A0A936YNY3_9HYPH</name>
<evidence type="ECO:0000256" key="6">
    <source>
        <dbReference type="ARBA" id="ARBA00023136"/>
    </source>
</evidence>
<dbReference type="PANTHER" id="PTHR30489:SF0">
    <property type="entry name" value="LIPOPROTEIN-RELEASING SYSTEM TRANSMEMBRANE PROTEIN LOLE"/>
    <property type="match status" value="1"/>
</dbReference>
<accession>A0A936YNY3</accession>
<organism evidence="9 10">
    <name type="scientific">Rhizobium setariae</name>
    <dbReference type="NCBI Taxonomy" id="2801340"/>
    <lineage>
        <taxon>Bacteria</taxon>
        <taxon>Pseudomonadati</taxon>
        <taxon>Pseudomonadota</taxon>
        <taxon>Alphaproteobacteria</taxon>
        <taxon>Hyphomicrobiales</taxon>
        <taxon>Rhizobiaceae</taxon>
        <taxon>Rhizobium/Agrobacterium group</taxon>
        <taxon>Rhizobium</taxon>
    </lineage>
</organism>
<evidence type="ECO:0000313" key="10">
    <source>
        <dbReference type="Proteomes" id="UP000633219"/>
    </source>
</evidence>
<feature type="transmembrane region" description="Helical" evidence="7">
    <location>
        <begin position="278"/>
        <end position="303"/>
    </location>
</feature>
<feature type="transmembrane region" description="Helical" evidence="7">
    <location>
        <begin position="366"/>
        <end position="389"/>
    </location>
</feature>
<keyword evidence="6 7" id="KW-0472">Membrane</keyword>
<sequence length="882" mass="92859">MIALWLSGILRRRTARVAGLCAGIALTVAMLSTLAFFLSESGASMTERAISDVPIDWQVEAVPGADQNALIDAIKRAAPVKIIHQVKYAQSDGFEARTADTTQQTGPGKVIAFDANYAVDFPKELRWLAGKRSGVLIAQQTAANLHVGPGDNVSIKRLGLPPVEVKIDGVVDLPDADALFQGVGLPPQAAPQAPPDNVVILPISNWHEAFDAQQAKRPDTTRTQFHVRLVHDGLPSDPTKAYTVVAGQSRNLEARVAGQALVSTNLGARLDTVRSDALYATVLFLFLGIPGVALALVLTVSLANAGAGARMQEQSLLRIHGASDRKSLMLLQSEPFAIGIVSTLLGFFVSIAFSSHSGALADTSSLLFAALAAVLGGAVAMLAIAVSAFRASRATTVVGARQAVGRSHVPLWQSLCVDLVMLACAGLLFWQSASTGYEIVLAPEGVPAASVDYNAFLSPALFSMGFGLLIFRLCRYFISTSNPLFETVLRPISGTLAGAVAASIAFQQLRISRGIVMTALAVAFVTSTAIFNVTYEGQTRVDAELTNGADVTVFGTTAHPAGGKLETVKNVPGVEAARTMQHRFAYVGSDLQDLYGIDPRSIGAATTLSDAYFRGGTTSEILAKLAATPNGVLVSEETVSDFQLLEGDTINLRLVSAKDNQYHAVPFKFIGVAREFPTAPRDSFLVANADYVSKMSESTAAEYVLVRASSDPGMLSKAIATALGPTSGLDVKNIGDASHIIGTSLTAVNVGKLAVIELFFGAVMAVAAGGLMVGLGFIDRRRNYAVLTLIGAKPRQLAGFLWSEGVLVLVGGIVFGVISGVTTAWMLVKLLTGVFDPPPETISVPWGYLASVYVMIAGSVLVAIAFASRRARVGAYETLRDL</sequence>
<dbReference type="AlphaFoldDB" id="A0A936YNY3"/>
<feature type="transmembrane region" description="Helical" evidence="7">
    <location>
        <begin position="453"/>
        <end position="471"/>
    </location>
</feature>
<keyword evidence="10" id="KW-1185">Reference proteome</keyword>
<feature type="transmembrane region" description="Helical" evidence="7">
    <location>
        <begin position="17"/>
        <end position="38"/>
    </location>
</feature>
<dbReference type="Proteomes" id="UP000633219">
    <property type="component" value="Unassembled WGS sequence"/>
</dbReference>
<dbReference type="GO" id="GO:0098797">
    <property type="term" value="C:plasma membrane protein complex"/>
    <property type="evidence" value="ECO:0007669"/>
    <property type="project" value="TreeGrafter"/>
</dbReference>
<dbReference type="Pfam" id="PF02687">
    <property type="entry name" value="FtsX"/>
    <property type="match status" value="1"/>
</dbReference>
<keyword evidence="3" id="KW-1003">Cell membrane</keyword>
<comment type="subcellular location">
    <subcellularLocation>
        <location evidence="1">Cell membrane</location>
        <topology evidence="1">Multi-pass membrane protein</topology>
    </subcellularLocation>
</comment>
<evidence type="ECO:0000256" key="4">
    <source>
        <dbReference type="ARBA" id="ARBA00022692"/>
    </source>
</evidence>
<feature type="transmembrane region" description="Helical" evidence="7">
    <location>
        <begin position="799"/>
        <end position="826"/>
    </location>
</feature>
<evidence type="ECO:0000259" key="8">
    <source>
        <dbReference type="Pfam" id="PF02687"/>
    </source>
</evidence>
<keyword evidence="5 7" id="KW-1133">Transmembrane helix</keyword>
<feature type="transmembrane region" description="Helical" evidence="7">
    <location>
        <begin position="410"/>
        <end position="433"/>
    </location>
</feature>
<feature type="transmembrane region" description="Helical" evidence="7">
    <location>
        <begin position="758"/>
        <end position="778"/>
    </location>
</feature>
<dbReference type="GO" id="GO:0044874">
    <property type="term" value="P:lipoprotein localization to outer membrane"/>
    <property type="evidence" value="ECO:0007669"/>
    <property type="project" value="TreeGrafter"/>
</dbReference>
<evidence type="ECO:0000256" key="5">
    <source>
        <dbReference type="ARBA" id="ARBA00022989"/>
    </source>
</evidence>
<evidence type="ECO:0000313" key="9">
    <source>
        <dbReference type="EMBL" id="MBL0373978.1"/>
    </source>
</evidence>
<feature type="transmembrane region" description="Helical" evidence="7">
    <location>
        <begin position="846"/>
        <end position="867"/>
    </location>
</feature>